<organism evidence="3 4">
    <name type="scientific">Buttiauxella noackiae ATCC 51607</name>
    <dbReference type="NCBI Taxonomy" id="1354255"/>
    <lineage>
        <taxon>Bacteria</taxon>
        <taxon>Pseudomonadati</taxon>
        <taxon>Pseudomonadota</taxon>
        <taxon>Gammaproteobacteria</taxon>
        <taxon>Enterobacterales</taxon>
        <taxon>Enterobacteriaceae</taxon>
        <taxon>Buttiauxella</taxon>
    </lineage>
</organism>
<feature type="region of interest" description="Disordered" evidence="1">
    <location>
        <begin position="59"/>
        <end position="91"/>
    </location>
</feature>
<protein>
    <recommendedName>
        <fullName evidence="2">Toxin co-regulated pilus biosynthesis protein Q C-terminal domain-containing protein</fullName>
    </recommendedName>
</protein>
<name>A0A1B7HGB9_9ENTR</name>
<dbReference type="InterPro" id="IPR018927">
    <property type="entry name" value="Pilus_synth_Q_C"/>
</dbReference>
<evidence type="ECO:0000259" key="2">
    <source>
        <dbReference type="Pfam" id="PF10671"/>
    </source>
</evidence>
<proteinExistence type="predicted"/>
<dbReference type="Pfam" id="PF10671">
    <property type="entry name" value="TcpQ"/>
    <property type="match status" value="1"/>
</dbReference>
<evidence type="ECO:0000313" key="4">
    <source>
        <dbReference type="Proteomes" id="UP000078286"/>
    </source>
</evidence>
<keyword evidence="4" id="KW-1185">Reference proteome</keyword>
<evidence type="ECO:0000313" key="3">
    <source>
        <dbReference type="EMBL" id="OAT14693.1"/>
    </source>
</evidence>
<dbReference type="AlphaFoldDB" id="A0A1B7HGB9"/>
<dbReference type="PATRIC" id="fig|1354255.3.peg.4509"/>
<sequence length="337" mass="36245">MKRAVLLPLLLTGCQQGHVSTLPEAQSYVDNLMAAQLMVVKVEQESLALASGLNFSPVRRPAPSSTPPVTMRGTAVKAPEPVADTSLPLPPGPRLMPGLQHVRYTGTPDTLPALVARPGAQRRLDQALVAIVPAGWNTVLSSRLKAGALSRVSWNSGDQWPYVLEKLAREQQLQINIYWASRQVTVDRAEKAGVNGVPATATSPTTTQSKLLTGPVAPTATPPATQAGATKVFTPVKAPEPVRPAPRVWRADTGSTLKDTLFIWAATTDCEVLPGKKWSIAWVTETNYRIDAPLLFSGPWRDALNQVFALYQHAAVPLYAGTNSAQCVLKVDDKPMN</sequence>
<comment type="caution">
    <text evidence="3">The sequence shown here is derived from an EMBL/GenBank/DDBJ whole genome shotgun (WGS) entry which is preliminary data.</text>
</comment>
<feature type="domain" description="Toxin co-regulated pilus biosynthesis protein Q C-terminal" evidence="2">
    <location>
        <begin position="247"/>
        <end position="333"/>
    </location>
</feature>
<gene>
    <name evidence="3" type="ORF">M979_4379</name>
</gene>
<dbReference type="Proteomes" id="UP000078286">
    <property type="component" value="Unassembled WGS sequence"/>
</dbReference>
<accession>A0A1B7HGB9</accession>
<evidence type="ECO:0000256" key="1">
    <source>
        <dbReference type="SAM" id="MobiDB-lite"/>
    </source>
</evidence>
<reference evidence="3 4" key="1">
    <citation type="submission" date="2016-04" db="EMBL/GenBank/DDBJ databases">
        <title>ATOL: Assembling a taxonomically balanced genome-scale reconstruction of the evolutionary history of the Enterobacteriaceae.</title>
        <authorList>
            <person name="Plunkett G.III."/>
            <person name="Neeno-Eckwall E.C."/>
            <person name="Glasner J.D."/>
            <person name="Perna N.T."/>
        </authorList>
    </citation>
    <scope>NUCLEOTIDE SEQUENCE [LARGE SCALE GENOMIC DNA]</scope>
    <source>
        <strain evidence="3 4">ATCC 51607</strain>
    </source>
</reference>
<dbReference type="EMBL" id="LXEO01000070">
    <property type="protein sequence ID" value="OAT14693.1"/>
    <property type="molecule type" value="Genomic_DNA"/>
</dbReference>